<evidence type="ECO:0000313" key="3">
    <source>
        <dbReference type="Proteomes" id="UP000239814"/>
    </source>
</evidence>
<reference evidence="2 3" key="1">
    <citation type="submission" date="2018-03" db="EMBL/GenBank/DDBJ databases">
        <title>Characteristics and genome of n-alkane degrading marine bacteria Gordonia iterans isolated from crude oil contaminated in Tae-an, South Korea.</title>
        <authorList>
            <person name="Lee S.-S."/>
            <person name="Kim H."/>
        </authorList>
    </citation>
    <scope>NUCLEOTIDE SEQUENCE [LARGE SCALE GENOMIC DNA]</scope>
    <source>
        <strain evidence="2 3">Co17</strain>
    </source>
</reference>
<feature type="region of interest" description="Disordered" evidence="1">
    <location>
        <begin position="101"/>
        <end position="129"/>
    </location>
</feature>
<organism evidence="2 3">
    <name type="scientific">Gordonia iterans</name>
    <dbReference type="NCBI Taxonomy" id="1004901"/>
    <lineage>
        <taxon>Bacteria</taxon>
        <taxon>Bacillati</taxon>
        <taxon>Actinomycetota</taxon>
        <taxon>Actinomycetes</taxon>
        <taxon>Mycobacteriales</taxon>
        <taxon>Gordoniaceae</taxon>
        <taxon>Gordonia</taxon>
    </lineage>
</organism>
<sequence>MAITLQSLLDDASRATDPADRKGAVKAALSGEGVDRAQVDGMLNEAVESFQTLNDSEPTTKDEVLALELLAEVIGVAREVTNDLDAQDAEIANRRSELAAQVLGDDTSNEAADADEQSETPDEGDGDAGAEVVAEAEAVAAEAAAPAGVTAAARMPRIDLAAIKAKAPADTEPAPGPEPRAVITAAAGGRDTNVGQRLDLDGMVAAAISKIESMPRDFSYARGETRPSNINPVRVSAGIAQIRGDWPAELVASGQGADDNDVIENAVNQARLPGGGIVAAGGWCAPSETIYELAPLLADANAGLYSFPEIQAKRGGIRTTTGVDFASVWGGNVGLIQTEAQAIANTAKVFYRPGCPEFTERRLDVIYSGLEVGFLQDNAYPEVTRQTIEGVMAVHAHRVNASSIARAVAQSTEVDLTTVLGPSAAGSVLNGLELQIVDIRYKYRMPENATIEVKAPFWLKPVIRADLALRAGDGSVVDVSDAEITAFFAKRGAVVEFGYDWQDAYSTNPAAGFGKAAALTAFPTSVDLLMYPAGTFVRARGEVVNLDTVYDSENLAENDYLRLFLEEKIMVHKRAYESRLVKLPLAVNGATGSALVLDGNGKVVPVEP</sequence>
<dbReference type="AlphaFoldDB" id="A0A2S0KJS6"/>
<dbReference type="NCBIfam" id="NF033847">
    <property type="entry name" value="MCP_Sipho"/>
    <property type="match status" value="1"/>
</dbReference>
<proteinExistence type="predicted"/>
<name>A0A2S0KJS6_9ACTN</name>
<gene>
    <name evidence="2" type="ORF">C6V83_18100</name>
</gene>
<dbReference type="EMBL" id="CP027433">
    <property type="protein sequence ID" value="AVM01891.1"/>
    <property type="molecule type" value="Genomic_DNA"/>
</dbReference>
<dbReference type="InterPro" id="IPR047790">
    <property type="entry name" value="MCP_Sipho"/>
</dbReference>
<dbReference type="KEGG" id="git:C6V83_18100"/>
<evidence type="ECO:0008006" key="4">
    <source>
        <dbReference type="Google" id="ProtNLM"/>
    </source>
</evidence>
<keyword evidence="3" id="KW-1185">Reference proteome</keyword>
<protein>
    <recommendedName>
        <fullName evidence="4">Major capsid protein</fullName>
    </recommendedName>
</protein>
<dbReference type="OrthoDB" id="4519985at2"/>
<dbReference type="RefSeq" id="WP_105943594.1">
    <property type="nucleotide sequence ID" value="NZ_CP027433.1"/>
</dbReference>
<accession>A0A2S0KJS6</accession>
<feature type="compositionally biased region" description="Acidic residues" evidence="1">
    <location>
        <begin position="112"/>
        <end position="128"/>
    </location>
</feature>
<evidence type="ECO:0000256" key="1">
    <source>
        <dbReference type="SAM" id="MobiDB-lite"/>
    </source>
</evidence>
<dbReference type="Proteomes" id="UP000239814">
    <property type="component" value="Chromosome"/>
</dbReference>
<evidence type="ECO:0000313" key="2">
    <source>
        <dbReference type="EMBL" id="AVM01891.1"/>
    </source>
</evidence>